<evidence type="ECO:0000256" key="1">
    <source>
        <dbReference type="SAM" id="MobiDB-lite"/>
    </source>
</evidence>
<evidence type="ECO:0000259" key="2">
    <source>
        <dbReference type="Pfam" id="PF11223"/>
    </source>
</evidence>
<organism evidence="3 4">
    <name type="scientific">Brettanomyces naardenensis</name>
    <name type="common">Yeast</name>
    <dbReference type="NCBI Taxonomy" id="13370"/>
    <lineage>
        <taxon>Eukaryota</taxon>
        <taxon>Fungi</taxon>
        <taxon>Dikarya</taxon>
        <taxon>Ascomycota</taxon>
        <taxon>Saccharomycotina</taxon>
        <taxon>Pichiomycetes</taxon>
        <taxon>Pichiales</taxon>
        <taxon>Pichiaceae</taxon>
        <taxon>Brettanomyces</taxon>
    </lineage>
</organism>
<feature type="region of interest" description="Disordered" evidence="1">
    <location>
        <begin position="1008"/>
        <end position="1213"/>
    </location>
</feature>
<name>A0A448YGJ9_BRENA</name>
<feature type="compositionally biased region" description="Low complexity" evidence="1">
    <location>
        <begin position="1095"/>
        <end position="1109"/>
    </location>
</feature>
<feature type="compositionally biased region" description="Polar residues" evidence="1">
    <location>
        <begin position="502"/>
        <end position="515"/>
    </location>
</feature>
<feature type="compositionally biased region" description="Polar residues" evidence="1">
    <location>
        <begin position="1176"/>
        <end position="1188"/>
    </location>
</feature>
<feature type="compositionally biased region" description="Basic and acidic residues" evidence="1">
    <location>
        <begin position="1036"/>
        <end position="1046"/>
    </location>
</feature>
<feature type="region of interest" description="Disordered" evidence="1">
    <location>
        <begin position="1"/>
        <end position="178"/>
    </location>
</feature>
<feature type="region of interest" description="Disordered" evidence="1">
    <location>
        <begin position="420"/>
        <end position="455"/>
    </location>
</feature>
<dbReference type="EMBL" id="CAACVR010000001">
    <property type="protein sequence ID" value="VEU20007.1"/>
    <property type="molecule type" value="Genomic_DNA"/>
</dbReference>
<dbReference type="Proteomes" id="UP000290900">
    <property type="component" value="Unassembled WGS sequence"/>
</dbReference>
<feature type="compositionally biased region" description="Polar residues" evidence="1">
    <location>
        <begin position="1014"/>
        <end position="1031"/>
    </location>
</feature>
<feature type="compositionally biased region" description="Low complexity" evidence="1">
    <location>
        <begin position="950"/>
        <end position="992"/>
    </location>
</feature>
<dbReference type="OrthoDB" id="5595797at2759"/>
<feature type="compositionally biased region" description="Polar residues" evidence="1">
    <location>
        <begin position="80"/>
        <end position="90"/>
    </location>
</feature>
<evidence type="ECO:0000313" key="4">
    <source>
        <dbReference type="Proteomes" id="UP000290900"/>
    </source>
</evidence>
<dbReference type="Pfam" id="PF11223">
    <property type="entry name" value="DUF3020"/>
    <property type="match status" value="1"/>
</dbReference>
<dbReference type="AlphaFoldDB" id="A0A448YGJ9"/>
<feature type="compositionally biased region" description="Basic and acidic residues" evidence="1">
    <location>
        <begin position="52"/>
        <end position="78"/>
    </location>
</feature>
<gene>
    <name evidence="3" type="ORF">BRENAR_LOCUS742</name>
</gene>
<sequence length="1230" mass="132896">MSQHEEYSPGGFDGDLESAVSEAVKDAADQLSLSDEYSDPTEKVVHKKPEKHKSENADNGTDKESANESDDDTTKLQDSDLLQQLVNSTVAMMYSDEEAEKQAQPGSNAQSSSAKHILQAKDLQHSHDDLEPAFSDNTDDPSLERGPVIGLQSHEISNKPETETDQDHHNLALNKAIEDALRTNFPGVKHESHRSEPSELRAAEINLSREIENALEDTEILEKHSGSVASSEESTDYSPKGKGGDPQEVNYGELKAGGNATGNGGEMAELELTKAIEEALKIDIAGGSKSSAEKDSANQEENGSKRSAQNEVSEDPRVLASSADLSRAIADALKDARSELEEKEDEVGEGHEEERDDEDDEDDGEEENADDDDDDDDEEDNQGNEEEEVSSAAIETATAGDPALQEALAQVAQNVVETNLFATKQQKISKDKDNNEMKTGGDSSKPREPESEEQWSRIMEKALEMAAENSDALLSNLNVATSLQNEEKAGPSVRQRSSSSSDGPTLQSPVLTSKGHNGLGSVSALAHSMVNAAISTAAMKVSAQQRLTELTGQPAGANVLSAYQQYLAASRGNFSPSVTKPSLGGKDAKRVSNKELSSEVRIHSYTDLIGKLHGPSTQASAATGGPITFVKPGSVELKMMEDRREHMSIAETLALERQKMGSSKIDSSPKDRRRSVTEQQGLLGIILSNLDISKVDVADVITRLGPERILKVKEAVSGAVSKLVLSTSEQDLEGLKTMDEKARRRLENRERKKRWREINIERNRDNDLRMRVMKRAQTLYSSPSEEAIRQHWVATEFEKRKQKRLLREKQQREELLGVEDSGTSRSTKAISLPELLNDSSFLRKISSVYNALGGTVSEAQLMNLGLNKVPSITSIATALLASYVANTRKFDDANVCVISNSVVSSLNTFIDDQHSLHSLSGKPHKITSPSGSASHLEDSLNSPMLSRIDTSASSSMPTTPLSTPTSTTRPLSASSASPDLLSSAPQSLSSNTASMPAVGRAVNSAIATFKRDSSGTPLNTPRNGTKNGSKNPKSRSLKDIPVDYKKFLSPHPPPASFWSQTKSNPSEKRKVKEDDEDEADGIHSSPAKRQHPDISSTALESASVEVSVAKVEHEEVASLLGESPGGRDSPSPSGSVSTPIPLVRLPHYMKPEPKKSSSAISSAVPGVEPSAKETAHQVTSAKSSNGTLTRPGYYGLRKPGAFRRPQGFTKDSNISGIRKPFYGIVPLKRE</sequence>
<feature type="compositionally biased region" description="Low complexity" evidence="1">
    <location>
        <begin position="1117"/>
        <end position="1141"/>
    </location>
</feature>
<feature type="domain" description="DUF3020" evidence="2">
    <location>
        <begin position="748"/>
        <end position="797"/>
    </location>
</feature>
<accession>A0A448YGJ9</accession>
<feature type="region of interest" description="Disordered" evidence="1">
    <location>
        <begin position="485"/>
        <end position="515"/>
    </location>
</feature>
<dbReference type="InParanoid" id="A0A448YGJ9"/>
<feature type="region of interest" description="Disordered" evidence="1">
    <location>
        <begin position="919"/>
        <end position="992"/>
    </location>
</feature>
<feature type="compositionally biased region" description="Basic and acidic residues" evidence="1">
    <location>
        <begin position="156"/>
        <end position="178"/>
    </location>
</feature>
<feature type="compositionally biased region" description="Polar residues" evidence="1">
    <location>
        <begin position="299"/>
        <end position="311"/>
    </location>
</feature>
<feature type="compositionally biased region" description="Polar residues" evidence="1">
    <location>
        <begin position="104"/>
        <end position="114"/>
    </location>
</feature>
<feature type="compositionally biased region" description="Polar residues" evidence="1">
    <location>
        <begin position="927"/>
        <end position="944"/>
    </location>
</feature>
<feature type="region of interest" description="Disordered" evidence="1">
    <location>
        <begin position="285"/>
        <end position="401"/>
    </location>
</feature>
<keyword evidence="4" id="KW-1185">Reference proteome</keyword>
<protein>
    <submittedName>
        <fullName evidence="3">DEKNAAC100136</fullName>
    </submittedName>
</protein>
<evidence type="ECO:0000313" key="3">
    <source>
        <dbReference type="EMBL" id="VEU20007.1"/>
    </source>
</evidence>
<proteinExistence type="predicted"/>
<dbReference type="InterPro" id="IPR021386">
    <property type="entry name" value="SPP41_DUF3020"/>
</dbReference>
<reference evidence="3 4" key="1">
    <citation type="submission" date="2018-12" db="EMBL/GenBank/DDBJ databases">
        <authorList>
            <person name="Tiukova I."/>
            <person name="Dainat J."/>
        </authorList>
    </citation>
    <scope>NUCLEOTIDE SEQUENCE [LARGE SCALE GENOMIC DNA]</scope>
</reference>
<feature type="compositionally biased region" description="Acidic residues" evidence="1">
    <location>
        <begin position="354"/>
        <end position="389"/>
    </location>
</feature>
<dbReference type="STRING" id="13370.A0A448YGJ9"/>
<feature type="compositionally biased region" description="Basic and acidic residues" evidence="1">
    <location>
        <begin position="444"/>
        <end position="455"/>
    </location>
</feature>
<feature type="region of interest" description="Disordered" evidence="1">
    <location>
        <begin position="216"/>
        <end position="265"/>
    </location>
</feature>